<dbReference type="AlphaFoldDB" id="A0A660SMP0"/>
<dbReference type="PANTHER" id="PTHR48090:SF7">
    <property type="entry name" value="RFBJ PROTEIN"/>
    <property type="match status" value="1"/>
</dbReference>
<evidence type="ECO:0000313" key="3">
    <source>
        <dbReference type="Proteomes" id="UP000268469"/>
    </source>
</evidence>
<protein>
    <submittedName>
        <fullName evidence="2">Glycosyltransferase family 2 protein</fullName>
    </submittedName>
</protein>
<evidence type="ECO:0000313" key="2">
    <source>
        <dbReference type="EMBL" id="RKX71220.1"/>
    </source>
</evidence>
<dbReference type="Pfam" id="PF00535">
    <property type="entry name" value="Glycos_transf_2"/>
    <property type="match status" value="1"/>
</dbReference>
<dbReference type="InterPro" id="IPR050256">
    <property type="entry name" value="Glycosyltransferase_2"/>
</dbReference>
<organism evidence="2 3">
    <name type="scientific">candidate division WOR-3 bacterium</name>
    <dbReference type="NCBI Taxonomy" id="2052148"/>
    <lineage>
        <taxon>Bacteria</taxon>
        <taxon>Bacteria division WOR-3</taxon>
    </lineage>
</organism>
<proteinExistence type="predicted"/>
<keyword evidence="2" id="KW-0808">Transferase</keyword>
<dbReference type="InterPro" id="IPR029044">
    <property type="entry name" value="Nucleotide-diphossugar_trans"/>
</dbReference>
<reference evidence="2 3" key="1">
    <citation type="submission" date="2018-06" db="EMBL/GenBank/DDBJ databases">
        <title>Extensive metabolic versatility and redundancy in microbially diverse, dynamic hydrothermal sediments.</title>
        <authorList>
            <person name="Dombrowski N."/>
            <person name="Teske A."/>
            <person name="Baker B.J."/>
        </authorList>
    </citation>
    <scope>NUCLEOTIDE SEQUENCE [LARGE SCALE GENOMIC DNA]</scope>
    <source>
        <strain evidence="2">B36_G15</strain>
    </source>
</reference>
<name>A0A660SMP0_UNCW3</name>
<evidence type="ECO:0000259" key="1">
    <source>
        <dbReference type="Pfam" id="PF00535"/>
    </source>
</evidence>
<feature type="domain" description="Glycosyltransferase 2-like" evidence="1">
    <location>
        <begin position="11"/>
        <end position="162"/>
    </location>
</feature>
<accession>A0A660SMP0</accession>
<gene>
    <name evidence="2" type="ORF">DRP53_02415</name>
</gene>
<dbReference type="InterPro" id="IPR001173">
    <property type="entry name" value="Glyco_trans_2-like"/>
</dbReference>
<dbReference type="PANTHER" id="PTHR48090">
    <property type="entry name" value="UNDECAPRENYL-PHOSPHATE 4-DEOXY-4-FORMAMIDO-L-ARABINOSE TRANSFERASE-RELATED"/>
    <property type="match status" value="1"/>
</dbReference>
<dbReference type="CDD" id="cd04179">
    <property type="entry name" value="DPM_DPG-synthase_like"/>
    <property type="match status" value="1"/>
</dbReference>
<comment type="caution">
    <text evidence="2">The sequence shown here is derived from an EMBL/GenBank/DDBJ whole genome shotgun (WGS) entry which is preliminary data.</text>
</comment>
<dbReference type="Gene3D" id="3.90.550.10">
    <property type="entry name" value="Spore Coat Polysaccharide Biosynthesis Protein SpsA, Chain A"/>
    <property type="match status" value="1"/>
</dbReference>
<dbReference type="GO" id="GO:0016740">
    <property type="term" value="F:transferase activity"/>
    <property type="evidence" value="ECO:0007669"/>
    <property type="project" value="UniProtKB-KW"/>
</dbReference>
<sequence>MGAGDKEVDLSIIIPVYNEEDSIRSVLERVKELPIEKEIIVVDDCSRDRTYEILKEIDGIRLIRHEQNRGKGAAIRTGLTHAKGRFTIIQDADLEYPVEVIPKLLIRGSDIVYGSRMLGRSRFLFLSYWANRLLSLLTSLLYNHRITDMETCYKLIRTDLLKALKLKANRFDIEPEITAKLLRSGHRITEIPIDYIGRKRGKKIGVKDGISAILTLLRYRIFR</sequence>
<dbReference type="EMBL" id="QNBE01000014">
    <property type="protein sequence ID" value="RKX71220.1"/>
    <property type="molecule type" value="Genomic_DNA"/>
</dbReference>
<dbReference type="SUPFAM" id="SSF53448">
    <property type="entry name" value="Nucleotide-diphospho-sugar transferases"/>
    <property type="match status" value="1"/>
</dbReference>
<dbReference type="Proteomes" id="UP000268469">
    <property type="component" value="Unassembled WGS sequence"/>
</dbReference>